<keyword evidence="2" id="KW-0732">Signal</keyword>
<keyword evidence="6" id="KW-1133">Transmembrane helix</keyword>
<dbReference type="InterPro" id="IPR012336">
    <property type="entry name" value="Thioredoxin-like_fold"/>
</dbReference>
<dbReference type="Proteomes" id="UP001589776">
    <property type="component" value="Unassembled WGS sequence"/>
</dbReference>
<feature type="domain" description="Thioredoxin-like fold" evidence="7">
    <location>
        <begin position="63"/>
        <end position="233"/>
    </location>
</feature>
<evidence type="ECO:0000256" key="1">
    <source>
        <dbReference type="ARBA" id="ARBA00005791"/>
    </source>
</evidence>
<evidence type="ECO:0000313" key="9">
    <source>
        <dbReference type="Proteomes" id="UP001589776"/>
    </source>
</evidence>
<evidence type="ECO:0000256" key="5">
    <source>
        <dbReference type="ARBA" id="ARBA00023284"/>
    </source>
</evidence>
<reference evidence="8 9" key="1">
    <citation type="submission" date="2024-09" db="EMBL/GenBank/DDBJ databases">
        <authorList>
            <person name="Sun Q."/>
            <person name="Mori K."/>
        </authorList>
    </citation>
    <scope>NUCLEOTIDE SEQUENCE [LARGE SCALE GENOMIC DNA]</scope>
    <source>
        <strain evidence="8 9">CCM 7759</strain>
    </source>
</reference>
<evidence type="ECO:0000256" key="3">
    <source>
        <dbReference type="ARBA" id="ARBA00023002"/>
    </source>
</evidence>
<dbReference type="EMBL" id="JBHLWN010000124">
    <property type="protein sequence ID" value="MFC0216652.1"/>
    <property type="molecule type" value="Genomic_DNA"/>
</dbReference>
<comment type="similarity">
    <text evidence="1">Belongs to the thioredoxin family. DsbA subfamily.</text>
</comment>
<name>A0ABV6DVH4_9BACL</name>
<evidence type="ECO:0000256" key="4">
    <source>
        <dbReference type="ARBA" id="ARBA00023157"/>
    </source>
</evidence>
<sequence>MSKKQGKPKLSYSERKKIEEQKQRKSMQRLIWITIAVVAVIVGLIWLAPGQNGGGQAANISTEGLPVTGNSDAPVKIIEYGDFKCPSCQYFTQQIYPKLKADYIDKGEVALYFANFPFIGKDSFTAAYAAQAVYRQNSEAFWPFYKSIYDNQRDERTAWATSEYLVELASKANLGINLEQLKKDIDGETYKSEVQKQYNSGVSNGVNSTPTLFVNGVKFDKFSDYNALKQLIEQQKGAK</sequence>
<comment type="caution">
    <text evidence="8">The sequence shown here is derived from an EMBL/GenBank/DDBJ whole genome shotgun (WGS) entry which is preliminary data.</text>
</comment>
<evidence type="ECO:0000256" key="6">
    <source>
        <dbReference type="SAM" id="Phobius"/>
    </source>
</evidence>
<protein>
    <submittedName>
        <fullName evidence="8">DsbA family protein</fullName>
    </submittedName>
</protein>
<evidence type="ECO:0000259" key="7">
    <source>
        <dbReference type="Pfam" id="PF13462"/>
    </source>
</evidence>
<keyword evidence="6" id="KW-0472">Membrane</keyword>
<evidence type="ECO:0000256" key="2">
    <source>
        <dbReference type="ARBA" id="ARBA00022729"/>
    </source>
</evidence>
<dbReference type="Pfam" id="PF13462">
    <property type="entry name" value="Thioredoxin_4"/>
    <property type="match status" value="1"/>
</dbReference>
<keyword evidence="9" id="KW-1185">Reference proteome</keyword>
<evidence type="ECO:0000313" key="8">
    <source>
        <dbReference type="EMBL" id="MFC0216652.1"/>
    </source>
</evidence>
<dbReference type="InterPro" id="IPR036249">
    <property type="entry name" value="Thioredoxin-like_sf"/>
</dbReference>
<keyword evidence="3" id="KW-0560">Oxidoreductase</keyword>
<dbReference type="RefSeq" id="WP_377475047.1">
    <property type="nucleotide sequence ID" value="NZ_JBHLWN010000124.1"/>
</dbReference>
<dbReference type="SUPFAM" id="SSF52833">
    <property type="entry name" value="Thioredoxin-like"/>
    <property type="match status" value="1"/>
</dbReference>
<dbReference type="PANTHER" id="PTHR13887">
    <property type="entry name" value="GLUTATHIONE S-TRANSFERASE KAPPA"/>
    <property type="match status" value="1"/>
</dbReference>
<keyword evidence="6" id="KW-0812">Transmembrane</keyword>
<dbReference type="PANTHER" id="PTHR13887:SF14">
    <property type="entry name" value="DISULFIDE BOND FORMATION PROTEIN D"/>
    <property type="match status" value="1"/>
</dbReference>
<dbReference type="Gene3D" id="3.40.30.10">
    <property type="entry name" value="Glutaredoxin"/>
    <property type="match status" value="1"/>
</dbReference>
<keyword evidence="5" id="KW-0676">Redox-active center</keyword>
<organism evidence="8 9">
    <name type="scientific">Paenibacillus chartarius</name>
    <dbReference type="NCBI Taxonomy" id="747481"/>
    <lineage>
        <taxon>Bacteria</taxon>
        <taxon>Bacillati</taxon>
        <taxon>Bacillota</taxon>
        <taxon>Bacilli</taxon>
        <taxon>Bacillales</taxon>
        <taxon>Paenibacillaceae</taxon>
        <taxon>Paenibacillus</taxon>
    </lineage>
</organism>
<proteinExistence type="inferred from homology"/>
<feature type="transmembrane region" description="Helical" evidence="6">
    <location>
        <begin position="30"/>
        <end position="48"/>
    </location>
</feature>
<accession>A0ABV6DVH4</accession>
<gene>
    <name evidence="8" type="ORF">ACFFK0_30085</name>
</gene>
<keyword evidence="4" id="KW-1015">Disulfide bond</keyword>